<keyword evidence="5" id="KW-1185">Reference proteome</keyword>
<dbReference type="PANTHER" id="PTHR36449:SF1">
    <property type="entry name" value="ACETYLTRANSFERASE"/>
    <property type="match status" value="1"/>
</dbReference>
<keyword evidence="1" id="KW-1277">Toxin-antitoxin system</keyword>
<dbReference type="Gene3D" id="3.40.630.30">
    <property type="match status" value="1"/>
</dbReference>
<proteinExistence type="predicted"/>
<dbReference type="InterPro" id="IPR016181">
    <property type="entry name" value="Acyl_CoA_acyltransferase"/>
</dbReference>
<organism evidence="4 5">
    <name type="scientific">Pseudobythopirellula maris</name>
    <dbReference type="NCBI Taxonomy" id="2527991"/>
    <lineage>
        <taxon>Bacteria</taxon>
        <taxon>Pseudomonadati</taxon>
        <taxon>Planctomycetota</taxon>
        <taxon>Planctomycetia</taxon>
        <taxon>Pirellulales</taxon>
        <taxon>Lacipirellulaceae</taxon>
        <taxon>Pseudobythopirellula</taxon>
    </lineage>
</organism>
<dbReference type="EMBL" id="SJPQ01000003">
    <property type="protein sequence ID" value="TWT87539.1"/>
    <property type="molecule type" value="Genomic_DNA"/>
</dbReference>
<gene>
    <name evidence="4" type="ORF">Mal64_30800</name>
</gene>
<evidence type="ECO:0000256" key="2">
    <source>
        <dbReference type="ARBA" id="ARBA00022679"/>
    </source>
</evidence>
<evidence type="ECO:0000313" key="4">
    <source>
        <dbReference type="EMBL" id="TWT87539.1"/>
    </source>
</evidence>
<reference evidence="4 5" key="1">
    <citation type="submission" date="2019-02" db="EMBL/GenBank/DDBJ databases">
        <title>Deep-cultivation of Planctomycetes and their phenomic and genomic characterization uncovers novel biology.</title>
        <authorList>
            <person name="Wiegand S."/>
            <person name="Jogler M."/>
            <person name="Boedeker C."/>
            <person name="Pinto D."/>
            <person name="Vollmers J."/>
            <person name="Rivas-Marin E."/>
            <person name="Kohn T."/>
            <person name="Peeters S.H."/>
            <person name="Heuer A."/>
            <person name="Rast P."/>
            <person name="Oberbeckmann S."/>
            <person name="Bunk B."/>
            <person name="Jeske O."/>
            <person name="Meyerdierks A."/>
            <person name="Storesund J.E."/>
            <person name="Kallscheuer N."/>
            <person name="Luecker S."/>
            <person name="Lage O.M."/>
            <person name="Pohl T."/>
            <person name="Merkel B.J."/>
            <person name="Hornburger P."/>
            <person name="Mueller R.-W."/>
            <person name="Bruemmer F."/>
            <person name="Labrenz M."/>
            <person name="Spormann A.M."/>
            <person name="Op Den Camp H."/>
            <person name="Overmann J."/>
            <person name="Amann R."/>
            <person name="Jetten M.S.M."/>
            <person name="Mascher T."/>
            <person name="Medema M.H."/>
            <person name="Devos D.P."/>
            <person name="Kaster A.-K."/>
            <person name="Ovreas L."/>
            <person name="Rohde M."/>
            <person name="Galperin M.Y."/>
            <person name="Jogler C."/>
        </authorList>
    </citation>
    <scope>NUCLEOTIDE SEQUENCE [LARGE SCALE GENOMIC DNA]</scope>
    <source>
        <strain evidence="4 5">Mal64</strain>
    </source>
</reference>
<sequence length="78" mass="8589">MAIDRNYLGQKPGRGLLADAVWRVAQSEVAAYAIVVDAIDNNAARFYKHFGFLKLGRDPRTLFLPLNTAVKKLGGKVT</sequence>
<comment type="caution">
    <text evidence="4">The sequence shown here is derived from an EMBL/GenBank/DDBJ whole genome shotgun (WGS) entry which is preliminary data.</text>
</comment>
<dbReference type="GO" id="GO:0016747">
    <property type="term" value="F:acyltransferase activity, transferring groups other than amino-acyl groups"/>
    <property type="evidence" value="ECO:0007669"/>
    <property type="project" value="InterPro"/>
</dbReference>
<evidence type="ECO:0000313" key="5">
    <source>
        <dbReference type="Proteomes" id="UP000315440"/>
    </source>
</evidence>
<evidence type="ECO:0000256" key="3">
    <source>
        <dbReference type="ARBA" id="ARBA00023315"/>
    </source>
</evidence>
<protein>
    <recommendedName>
        <fullName evidence="6">N-acetyltransferase domain-containing protein</fullName>
    </recommendedName>
</protein>
<dbReference type="SUPFAM" id="SSF55729">
    <property type="entry name" value="Acyl-CoA N-acyltransferases (Nat)"/>
    <property type="match status" value="1"/>
</dbReference>
<evidence type="ECO:0000256" key="1">
    <source>
        <dbReference type="ARBA" id="ARBA00022649"/>
    </source>
</evidence>
<keyword evidence="2" id="KW-0808">Transferase</keyword>
<name>A0A5C5ZJJ8_9BACT</name>
<evidence type="ECO:0008006" key="6">
    <source>
        <dbReference type="Google" id="ProtNLM"/>
    </source>
</evidence>
<dbReference type="PANTHER" id="PTHR36449">
    <property type="entry name" value="ACETYLTRANSFERASE-RELATED"/>
    <property type="match status" value="1"/>
</dbReference>
<dbReference type="AlphaFoldDB" id="A0A5C5ZJJ8"/>
<dbReference type="Proteomes" id="UP000315440">
    <property type="component" value="Unassembled WGS sequence"/>
</dbReference>
<keyword evidence="3" id="KW-0012">Acyltransferase</keyword>
<accession>A0A5C5ZJJ8</accession>